<gene>
    <name evidence="1" type="ORF">ACHAWO_003807</name>
</gene>
<dbReference type="EMBL" id="JALLPJ020001164">
    <property type="protein sequence ID" value="KAL3775191.1"/>
    <property type="molecule type" value="Genomic_DNA"/>
</dbReference>
<dbReference type="Pfam" id="PF03357">
    <property type="entry name" value="Snf7"/>
    <property type="match status" value="1"/>
</dbReference>
<sequence length="591" mass="64658">MTSKQSPLYPKVLNRLEKNGVHLPTDVSSSYFLRHESKDNAAVHQFWMEAHALSCLKHRSFHSSVQTTYNDTMASMSESNAVDLDYIRELLAGDSVIIKSDGSVINNSDVQSFTNVISVDGQMNTQQLKTVASLASARLSSNVPKVPPKSKSTLQPASIFEYVTSPVRTVYRGVTYAIDSVLGDEFTQKAVINQGTDLDDVISSPNPTLDKVDEDDELITKKSSSGVTNARPLSNSVAIMSLDAIALSCRCLLDYTNNNDIDEEFLVLRGNSGSVDRIILNKNCCETGSFGSLSQYCGKTCIASTGNDHSEAAKLLSSVSDEDANLILETLIASKYATMDEDSITIFPKGIPPNYSKAQSDAALFQIHTARITIQNRMMSLEQVAKTAQENAVRAKRNGMTKVALMHMKRRKVAIDEIERCAVLISNLDASELRLNRAKDDVQLVETFTLVKTALRDIRTESGLDETNVEELMLDIQEEMDATNIGTLCSGIGPEIDEDELNAEFRQLELECALEKGSGVDERVQVAKKFSDANTEVETDNQEAAAMEDKCGLNPNEANVKDNQSNKGAMKKAHVENVSSSQIEAAALLPI</sequence>
<evidence type="ECO:0000313" key="2">
    <source>
        <dbReference type="Proteomes" id="UP001530400"/>
    </source>
</evidence>
<protein>
    <recommendedName>
        <fullName evidence="3">SNF7 family protein</fullName>
    </recommendedName>
</protein>
<dbReference type="InterPro" id="IPR005024">
    <property type="entry name" value="Snf7_fam"/>
</dbReference>
<proteinExistence type="predicted"/>
<evidence type="ECO:0008006" key="3">
    <source>
        <dbReference type="Google" id="ProtNLM"/>
    </source>
</evidence>
<dbReference type="AlphaFoldDB" id="A0ABD3NKZ4"/>
<keyword evidence="2" id="KW-1185">Reference proteome</keyword>
<evidence type="ECO:0000313" key="1">
    <source>
        <dbReference type="EMBL" id="KAL3775191.1"/>
    </source>
</evidence>
<comment type="caution">
    <text evidence="1">The sequence shown here is derived from an EMBL/GenBank/DDBJ whole genome shotgun (WGS) entry which is preliminary data.</text>
</comment>
<reference evidence="1 2" key="1">
    <citation type="submission" date="2024-10" db="EMBL/GenBank/DDBJ databases">
        <title>Updated reference genomes for cyclostephanoid diatoms.</title>
        <authorList>
            <person name="Roberts W.R."/>
            <person name="Alverson A.J."/>
        </authorList>
    </citation>
    <scope>NUCLEOTIDE SEQUENCE [LARGE SCALE GENOMIC DNA]</scope>
    <source>
        <strain evidence="1 2">AJA010-31</strain>
    </source>
</reference>
<name>A0ABD3NKZ4_9STRA</name>
<organism evidence="1 2">
    <name type="scientific">Cyclotella atomus</name>
    <dbReference type="NCBI Taxonomy" id="382360"/>
    <lineage>
        <taxon>Eukaryota</taxon>
        <taxon>Sar</taxon>
        <taxon>Stramenopiles</taxon>
        <taxon>Ochrophyta</taxon>
        <taxon>Bacillariophyta</taxon>
        <taxon>Coscinodiscophyceae</taxon>
        <taxon>Thalassiosirophycidae</taxon>
        <taxon>Stephanodiscales</taxon>
        <taxon>Stephanodiscaceae</taxon>
        <taxon>Cyclotella</taxon>
    </lineage>
</organism>
<accession>A0ABD3NKZ4</accession>
<dbReference type="Proteomes" id="UP001530400">
    <property type="component" value="Unassembled WGS sequence"/>
</dbReference>